<dbReference type="SMART" id="SM00066">
    <property type="entry name" value="GAL4"/>
    <property type="match status" value="1"/>
</dbReference>
<evidence type="ECO:0000259" key="7">
    <source>
        <dbReference type="PROSITE" id="PS50048"/>
    </source>
</evidence>
<reference evidence="8" key="2">
    <citation type="journal article" date="2023" name="IMA Fungus">
        <title>Comparative genomic study of the Penicillium genus elucidates a diverse pangenome and 15 lateral gene transfer events.</title>
        <authorList>
            <person name="Petersen C."/>
            <person name="Sorensen T."/>
            <person name="Nielsen M.R."/>
            <person name="Sondergaard T.E."/>
            <person name="Sorensen J.L."/>
            <person name="Fitzpatrick D.A."/>
            <person name="Frisvad J.C."/>
            <person name="Nielsen K.L."/>
        </authorList>
    </citation>
    <scope>NUCLEOTIDE SEQUENCE</scope>
    <source>
        <strain evidence="8">IBT 29864</strain>
    </source>
</reference>
<sequence>MPSRPSETRSRQKSCVACAEGKRRCNRQTPQCSRCVGRGLKCTYVNELYAKKHQNNVFADVQPIESELYHNFEDIISSWSPNSDFFIDASSATASQHTESPPLITSPSLFPAIFFPDKVSPDKWSLKLCLRIIKSFPRTFVLSRRTPFIHQRLYETYLPNAIQDAFAVSAAYCTKTAETEDMALRVLEAKTASLVEQVHQKTSLEELLASVQALMFFHIIQLFDGDIRQRSIAERNMDTLRAWTTRLQVQAESLSQTASWQEWIFAESIRRTVIFSGLIDSLYSSLKHGYCANVKELSMMPFTPKSELWTTTTSAAFFAESSQPGSDMVLYGDFSMAWENGRVLGELDDFQKLLLIPCVGERYKDALELENQS</sequence>
<proteinExistence type="predicted"/>
<keyword evidence="5" id="KW-0804">Transcription</keyword>
<dbReference type="CDD" id="cd00067">
    <property type="entry name" value="GAL4"/>
    <property type="match status" value="1"/>
</dbReference>
<name>A0A9W9RYB3_9EURO</name>
<evidence type="ECO:0000256" key="2">
    <source>
        <dbReference type="ARBA" id="ARBA00022833"/>
    </source>
</evidence>
<dbReference type="RefSeq" id="XP_056553374.1">
    <property type="nucleotide sequence ID" value="XM_056701311.1"/>
</dbReference>
<dbReference type="SUPFAM" id="SSF57701">
    <property type="entry name" value="Zn2/Cys6 DNA-binding domain"/>
    <property type="match status" value="1"/>
</dbReference>
<accession>A0A9W9RYB3</accession>
<protein>
    <recommendedName>
        <fullName evidence="7">Zn(2)-C6 fungal-type domain-containing protein</fullName>
    </recommendedName>
</protein>
<evidence type="ECO:0000256" key="1">
    <source>
        <dbReference type="ARBA" id="ARBA00022723"/>
    </source>
</evidence>
<dbReference type="GO" id="GO:0000981">
    <property type="term" value="F:DNA-binding transcription factor activity, RNA polymerase II-specific"/>
    <property type="evidence" value="ECO:0007669"/>
    <property type="project" value="InterPro"/>
</dbReference>
<keyword evidence="1" id="KW-0479">Metal-binding</keyword>
<dbReference type="PROSITE" id="PS00463">
    <property type="entry name" value="ZN2_CY6_FUNGAL_1"/>
    <property type="match status" value="1"/>
</dbReference>
<evidence type="ECO:0000313" key="9">
    <source>
        <dbReference type="Proteomes" id="UP001147782"/>
    </source>
</evidence>
<dbReference type="InterPro" id="IPR036864">
    <property type="entry name" value="Zn2-C6_fun-type_DNA-bd_sf"/>
</dbReference>
<dbReference type="OrthoDB" id="4216928at2759"/>
<dbReference type="GO" id="GO:0008270">
    <property type="term" value="F:zinc ion binding"/>
    <property type="evidence" value="ECO:0007669"/>
    <property type="project" value="InterPro"/>
</dbReference>
<dbReference type="Pfam" id="PF00172">
    <property type="entry name" value="Zn_clus"/>
    <property type="match status" value="1"/>
</dbReference>
<reference evidence="8" key="1">
    <citation type="submission" date="2022-11" db="EMBL/GenBank/DDBJ databases">
        <authorList>
            <person name="Petersen C."/>
        </authorList>
    </citation>
    <scope>NUCLEOTIDE SEQUENCE</scope>
    <source>
        <strain evidence="8">IBT 29864</strain>
    </source>
</reference>
<evidence type="ECO:0000256" key="5">
    <source>
        <dbReference type="ARBA" id="ARBA00023163"/>
    </source>
</evidence>
<organism evidence="8 9">
    <name type="scientific">Penicillium cataractarum</name>
    <dbReference type="NCBI Taxonomy" id="2100454"/>
    <lineage>
        <taxon>Eukaryota</taxon>
        <taxon>Fungi</taxon>
        <taxon>Dikarya</taxon>
        <taxon>Ascomycota</taxon>
        <taxon>Pezizomycotina</taxon>
        <taxon>Eurotiomycetes</taxon>
        <taxon>Eurotiomycetidae</taxon>
        <taxon>Eurotiales</taxon>
        <taxon>Aspergillaceae</taxon>
        <taxon>Penicillium</taxon>
    </lineage>
</organism>
<dbReference type="PROSITE" id="PS50048">
    <property type="entry name" value="ZN2_CY6_FUNGAL_2"/>
    <property type="match status" value="1"/>
</dbReference>
<evidence type="ECO:0000313" key="8">
    <source>
        <dbReference type="EMBL" id="KAJ5368632.1"/>
    </source>
</evidence>
<keyword evidence="2" id="KW-0862">Zinc</keyword>
<keyword evidence="9" id="KW-1185">Reference proteome</keyword>
<dbReference type="Proteomes" id="UP001147782">
    <property type="component" value="Unassembled WGS sequence"/>
</dbReference>
<dbReference type="PRINTS" id="PR00755">
    <property type="entry name" value="AFLATOXINBRP"/>
</dbReference>
<dbReference type="AlphaFoldDB" id="A0A9W9RYB3"/>
<dbReference type="PANTHER" id="PTHR47660">
    <property type="entry name" value="TRANSCRIPTION FACTOR WITH C2H2 AND ZN(2)-CYS(6) DNA BINDING DOMAIN (EUROFUNG)-RELATED-RELATED"/>
    <property type="match status" value="1"/>
</dbReference>
<evidence type="ECO:0000256" key="4">
    <source>
        <dbReference type="ARBA" id="ARBA00023125"/>
    </source>
</evidence>
<gene>
    <name evidence="8" type="ORF">N7496_008392</name>
</gene>
<dbReference type="Gene3D" id="4.10.240.10">
    <property type="entry name" value="Zn(2)-C6 fungal-type DNA-binding domain"/>
    <property type="match status" value="1"/>
</dbReference>
<evidence type="ECO:0000256" key="6">
    <source>
        <dbReference type="ARBA" id="ARBA00023242"/>
    </source>
</evidence>
<comment type="caution">
    <text evidence="8">The sequence shown here is derived from an EMBL/GenBank/DDBJ whole genome shotgun (WGS) entry which is preliminary data.</text>
</comment>
<feature type="domain" description="Zn(2)-C6 fungal-type" evidence="7">
    <location>
        <begin position="14"/>
        <end position="44"/>
    </location>
</feature>
<dbReference type="PANTHER" id="PTHR47660:SF3">
    <property type="entry name" value="FINGER DOMAIN PROTEIN, PUTATIVE (AFU_ORTHOLOGUE AFUA_4G03310)-RELATED"/>
    <property type="match status" value="1"/>
</dbReference>
<dbReference type="EMBL" id="JAPZBS010000007">
    <property type="protein sequence ID" value="KAJ5368632.1"/>
    <property type="molecule type" value="Genomic_DNA"/>
</dbReference>
<dbReference type="GO" id="GO:0003677">
    <property type="term" value="F:DNA binding"/>
    <property type="evidence" value="ECO:0007669"/>
    <property type="project" value="UniProtKB-KW"/>
</dbReference>
<keyword evidence="4" id="KW-0238">DNA-binding</keyword>
<evidence type="ECO:0000256" key="3">
    <source>
        <dbReference type="ARBA" id="ARBA00023015"/>
    </source>
</evidence>
<keyword evidence="6" id="KW-0539">Nucleus</keyword>
<keyword evidence="3" id="KW-0805">Transcription regulation</keyword>
<dbReference type="InterPro" id="IPR001138">
    <property type="entry name" value="Zn2Cys6_DnaBD"/>
</dbReference>
<dbReference type="GeneID" id="81440490"/>